<gene>
    <name evidence="1" type="ORF">SAMN04489807_0810</name>
</gene>
<sequence length="306" mass="34223">MRHRIVLPDDLDRHFSVRQAAAAGIGRGRASARDLDRPFRGVRSITPAETPFERVAALVPRLHGGQLIGGETAMRVWGYPHPGIWSVEAPIIVVVATGSARARNRGVTGRRLAEGRAHPWRIGGIPIVDPVAALFMCAATLTDDQMVIALDALISTSDNYPGLRPGRPTYTATDITQRLEAWGRFPGSRRVRDALSRARAGVESPKETETRMLLVAGGLPEPVVQYEIHRNSILIARSDMAYPAFKIAIEYEGDGHRTSRDQWRRDVRRQRELEDDGWIVIRVTQLDLNDERPLLDRIRRAMASRR</sequence>
<name>A0A1H4JG49_9MICO</name>
<accession>A0A1H4JG49</accession>
<evidence type="ECO:0008006" key="3">
    <source>
        <dbReference type="Google" id="ProtNLM"/>
    </source>
</evidence>
<evidence type="ECO:0000313" key="2">
    <source>
        <dbReference type="Proteomes" id="UP000183750"/>
    </source>
</evidence>
<dbReference type="InterPro" id="IPR011335">
    <property type="entry name" value="Restrct_endonuc-II-like"/>
</dbReference>
<dbReference type="Proteomes" id="UP000183750">
    <property type="component" value="Unassembled WGS sequence"/>
</dbReference>
<dbReference type="EMBL" id="FNSQ01000005">
    <property type="protein sequence ID" value="SEB45284.1"/>
    <property type="molecule type" value="Genomic_DNA"/>
</dbReference>
<proteinExistence type="predicted"/>
<keyword evidence="2" id="KW-1185">Reference proteome</keyword>
<dbReference type="Gene3D" id="3.40.960.10">
    <property type="entry name" value="VSR Endonuclease"/>
    <property type="match status" value="1"/>
</dbReference>
<protein>
    <recommendedName>
        <fullName evidence="3">DUF559 domain-containing protein</fullName>
    </recommendedName>
</protein>
<dbReference type="AlphaFoldDB" id="A0A1H4JG49"/>
<evidence type="ECO:0000313" key="1">
    <source>
        <dbReference type="EMBL" id="SEB45284.1"/>
    </source>
</evidence>
<reference evidence="2" key="1">
    <citation type="submission" date="2016-10" db="EMBL/GenBank/DDBJ databases">
        <authorList>
            <person name="Varghese N."/>
            <person name="Submissions S."/>
        </authorList>
    </citation>
    <scope>NUCLEOTIDE SEQUENCE [LARGE SCALE GENOMIC DNA]</scope>
    <source>
        <strain evidence="2">DSM 16089</strain>
    </source>
</reference>
<organism evidence="1 2">
    <name type="scientific">Microbacterium hydrocarbonoxydans</name>
    <dbReference type="NCBI Taxonomy" id="273678"/>
    <lineage>
        <taxon>Bacteria</taxon>
        <taxon>Bacillati</taxon>
        <taxon>Actinomycetota</taxon>
        <taxon>Actinomycetes</taxon>
        <taxon>Micrococcales</taxon>
        <taxon>Microbacteriaceae</taxon>
        <taxon>Microbacterium</taxon>
    </lineage>
</organism>
<dbReference type="SUPFAM" id="SSF52980">
    <property type="entry name" value="Restriction endonuclease-like"/>
    <property type="match status" value="1"/>
</dbReference>